<dbReference type="Pfam" id="PF00069">
    <property type="entry name" value="Pkinase"/>
    <property type="match status" value="1"/>
</dbReference>
<evidence type="ECO:0000313" key="2">
    <source>
        <dbReference type="EMBL" id="KAF2309383.1"/>
    </source>
</evidence>
<organism evidence="2 3">
    <name type="scientific">Hevea brasiliensis</name>
    <name type="common">Para rubber tree</name>
    <name type="synonym">Siphonia brasiliensis</name>
    <dbReference type="NCBI Taxonomy" id="3981"/>
    <lineage>
        <taxon>Eukaryota</taxon>
        <taxon>Viridiplantae</taxon>
        <taxon>Streptophyta</taxon>
        <taxon>Embryophyta</taxon>
        <taxon>Tracheophyta</taxon>
        <taxon>Spermatophyta</taxon>
        <taxon>Magnoliopsida</taxon>
        <taxon>eudicotyledons</taxon>
        <taxon>Gunneridae</taxon>
        <taxon>Pentapetalae</taxon>
        <taxon>rosids</taxon>
        <taxon>fabids</taxon>
        <taxon>Malpighiales</taxon>
        <taxon>Euphorbiaceae</taxon>
        <taxon>Crotonoideae</taxon>
        <taxon>Micrandreae</taxon>
        <taxon>Hevea</taxon>
    </lineage>
</organism>
<dbReference type="InterPro" id="IPR052751">
    <property type="entry name" value="Plant_MAPKKK"/>
</dbReference>
<dbReference type="PROSITE" id="PS50011">
    <property type="entry name" value="PROTEIN_KINASE_DOM"/>
    <property type="match status" value="1"/>
</dbReference>
<dbReference type="GO" id="GO:0004672">
    <property type="term" value="F:protein kinase activity"/>
    <property type="evidence" value="ECO:0007669"/>
    <property type="project" value="InterPro"/>
</dbReference>
<dbReference type="Gene3D" id="1.10.510.10">
    <property type="entry name" value="Transferase(Phosphotransferase) domain 1"/>
    <property type="match status" value="1"/>
</dbReference>
<proteinExistence type="predicted"/>
<dbReference type="PANTHER" id="PTHR48011">
    <property type="entry name" value="CCR4-NOT TRANSCRIPTIONAL COMPLEX SUBUNIT CAF120-RELATED"/>
    <property type="match status" value="1"/>
</dbReference>
<keyword evidence="3" id="KW-1185">Reference proteome</keyword>
<evidence type="ECO:0000259" key="1">
    <source>
        <dbReference type="PROSITE" id="PS50011"/>
    </source>
</evidence>
<evidence type="ECO:0000313" key="3">
    <source>
        <dbReference type="Proteomes" id="UP000467840"/>
    </source>
</evidence>
<gene>
    <name evidence="2" type="ORF">GH714_001852</name>
</gene>
<reference evidence="2 3" key="1">
    <citation type="journal article" date="2020" name="Mol. Plant">
        <title>The Chromosome-Based Rubber Tree Genome Provides New Insights into Spurge Genome Evolution and Rubber Biosynthesis.</title>
        <authorList>
            <person name="Liu J."/>
            <person name="Shi C."/>
            <person name="Shi C.C."/>
            <person name="Li W."/>
            <person name="Zhang Q.J."/>
            <person name="Zhang Y."/>
            <person name="Li K."/>
            <person name="Lu H.F."/>
            <person name="Shi C."/>
            <person name="Zhu S.T."/>
            <person name="Xiao Z.Y."/>
            <person name="Nan H."/>
            <person name="Yue Y."/>
            <person name="Zhu X.G."/>
            <person name="Wu Y."/>
            <person name="Hong X.N."/>
            <person name="Fan G.Y."/>
            <person name="Tong Y."/>
            <person name="Zhang D."/>
            <person name="Mao C.L."/>
            <person name="Liu Y.L."/>
            <person name="Hao S.J."/>
            <person name="Liu W.Q."/>
            <person name="Lv M.Q."/>
            <person name="Zhang H.B."/>
            <person name="Liu Y."/>
            <person name="Hu-Tang G.R."/>
            <person name="Wang J.P."/>
            <person name="Wang J.H."/>
            <person name="Sun Y.H."/>
            <person name="Ni S.B."/>
            <person name="Chen W.B."/>
            <person name="Zhang X.C."/>
            <person name="Jiao Y.N."/>
            <person name="Eichler E.E."/>
            <person name="Li G.H."/>
            <person name="Liu X."/>
            <person name="Gao L.Z."/>
        </authorList>
    </citation>
    <scope>NUCLEOTIDE SEQUENCE [LARGE SCALE GENOMIC DNA]</scope>
    <source>
        <strain evidence="3">cv. GT1</strain>
        <tissue evidence="2">Leaf</tissue>
    </source>
</reference>
<dbReference type="AlphaFoldDB" id="A0A6A6MAE2"/>
<name>A0A6A6MAE2_HEVBR</name>
<feature type="domain" description="Protein kinase" evidence="1">
    <location>
        <begin position="16"/>
        <end position="301"/>
    </location>
</feature>
<dbReference type="GO" id="GO:0007165">
    <property type="term" value="P:signal transduction"/>
    <property type="evidence" value="ECO:0007669"/>
    <property type="project" value="TreeGrafter"/>
</dbReference>
<dbReference type="GO" id="GO:0005524">
    <property type="term" value="F:ATP binding"/>
    <property type="evidence" value="ECO:0007669"/>
    <property type="project" value="InterPro"/>
</dbReference>
<dbReference type="Proteomes" id="UP000467840">
    <property type="component" value="Chromosome 14"/>
</dbReference>
<dbReference type="InterPro" id="IPR011009">
    <property type="entry name" value="Kinase-like_dom_sf"/>
</dbReference>
<comment type="caution">
    <text evidence="2">The sequence shown here is derived from an EMBL/GenBank/DDBJ whole genome shotgun (WGS) entry which is preliminary data.</text>
</comment>
<dbReference type="EMBL" id="JAAGAX010000006">
    <property type="protein sequence ID" value="KAF2309383.1"/>
    <property type="molecule type" value="Genomic_DNA"/>
</dbReference>
<protein>
    <recommendedName>
        <fullName evidence="1">Protein kinase domain-containing protein</fullName>
    </recommendedName>
</protein>
<accession>A0A6A6MAE2</accession>
<sequence length="386" mass="43154">MAALRDESLRIVSGIWFLTKRFGTGFGLICIVSSKVAVDCKYRDLVLCNGCDCGRWKQLHQGSSANVMRRSIVVLDWLETTPKILLSLFGSEGIIQCYGDCLSHENSMIIYNLLLEYAPGGSLADLINKHGGKIPECDVRRYTRMILKGLSSIHNNGYVHCGLKPAKILVFPSDQQDFQLKVADFGLAKEPDEDNSKKFFYQYTFRGTPLYMSSESVKLAEISPALDFWSLGCIVIEMITGKSPSHELDVEDILVRLAFEGSSPEIPESMSKKGKDFLRICFMRPHCERWTADMLLDHPFIVDEELTSPFEQEELLPPSLSDDVVKSMCKLILSDYSPGQGLFSSADRPLSLGSTCRRLNFGPIGMGCKEMEKSLLSKDGLRTKAN</sequence>
<dbReference type="InterPro" id="IPR000719">
    <property type="entry name" value="Prot_kinase_dom"/>
</dbReference>
<dbReference type="PANTHER" id="PTHR48011:SF51">
    <property type="entry name" value="PROTEIN KINASE SUPERFAMILY PROTEIN"/>
    <property type="match status" value="1"/>
</dbReference>
<dbReference type="SUPFAM" id="SSF56112">
    <property type="entry name" value="Protein kinase-like (PK-like)"/>
    <property type="match status" value="1"/>
</dbReference>